<feature type="transmembrane region" description="Helical" evidence="1">
    <location>
        <begin position="6"/>
        <end position="25"/>
    </location>
</feature>
<keyword evidence="1" id="KW-1133">Transmembrane helix</keyword>
<name>A0ABP9B6B9_9PSEU</name>
<feature type="transmembrane region" description="Helical" evidence="1">
    <location>
        <begin position="34"/>
        <end position="57"/>
    </location>
</feature>
<evidence type="ECO:0000313" key="2">
    <source>
        <dbReference type="EMBL" id="GAA4790605.1"/>
    </source>
</evidence>
<dbReference type="InterPro" id="IPR021315">
    <property type="entry name" value="Gap/Sap"/>
</dbReference>
<reference evidence="3" key="1">
    <citation type="journal article" date="2019" name="Int. J. Syst. Evol. Microbiol.">
        <title>The Global Catalogue of Microorganisms (GCM) 10K type strain sequencing project: providing services to taxonomists for standard genome sequencing and annotation.</title>
        <authorList>
            <consortium name="The Broad Institute Genomics Platform"/>
            <consortium name="The Broad Institute Genome Sequencing Center for Infectious Disease"/>
            <person name="Wu L."/>
            <person name="Ma J."/>
        </authorList>
    </citation>
    <scope>NUCLEOTIDE SEQUENCE [LARGE SCALE GENOMIC DNA]</scope>
    <source>
        <strain evidence="3">JCM 17979</strain>
    </source>
</reference>
<organism evidence="2 3">
    <name type="scientific">Actinomycetospora chlora</name>
    <dbReference type="NCBI Taxonomy" id="663608"/>
    <lineage>
        <taxon>Bacteria</taxon>
        <taxon>Bacillati</taxon>
        <taxon>Actinomycetota</taxon>
        <taxon>Actinomycetes</taxon>
        <taxon>Pseudonocardiales</taxon>
        <taxon>Pseudonocardiaceae</taxon>
        <taxon>Actinomycetospora</taxon>
    </lineage>
</organism>
<dbReference type="EMBL" id="BAABHO010000019">
    <property type="protein sequence ID" value="GAA4790605.1"/>
    <property type="molecule type" value="Genomic_DNA"/>
</dbReference>
<feature type="transmembrane region" description="Helical" evidence="1">
    <location>
        <begin position="145"/>
        <end position="166"/>
    </location>
</feature>
<evidence type="ECO:0000313" key="3">
    <source>
        <dbReference type="Proteomes" id="UP001500928"/>
    </source>
</evidence>
<accession>A0ABP9B6B9</accession>
<dbReference type="Proteomes" id="UP001500928">
    <property type="component" value="Unassembled WGS sequence"/>
</dbReference>
<keyword evidence="3" id="KW-1185">Reference proteome</keyword>
<feature type="transmembrane region" description="Helical" evidence="1">
    <location>
        <begin position="69"/>
        <end position="90"/>
    </location>
</feature>
<feature type="transmembrane region" description="Helical" evidence="1">
    <location>
        <begin position="105"/>
        <end position="125"/>
    </location>
</feature>
<gene>
    <name evidence="2" type="ORF">GCM10023200_27000</name>
</gene>
<comment type="caution">
    <text evidence="2">The sequence shown here is derived from an EMBL/GenBank/DDBJ whole genome shotgun (WGS) entry which is preliminary data.</text>
</comment>
<sequence length="209" mass="22239">MAQAVPAALAAAIYPQALLFVSFILGRPQPRTRALVFLSGAVVITLGVGFAVVLLLQHTDLESSRHPTVSPWIDVAIGVALLVVAAWVALRPPRHEEERVRRRELGVLAVFGIGLVMYTPSPFYLASLHAIAKGHAGPVATTASVVLVAVLFMLFAELPIAAHALWPEATLRTVRGANAWLSRHGRTLICVAAIALGGYLIITAIPRLA</sequence>
<keyword evidence="1" id="KW-0472">Membrane</keyword>
<evidence type="ECO:0000256" key="1">
    <source>
        <dbReference type="SAM" id="Phobius"/>
    </source>
</evidence>
<evidence type="ECO:0008006" key="4">
    <source>
        <dbReference type="Google" id="ProtNLM"/>
    </source>
</evidence>
<keyword evidence="1" id="KW-0812">Transmembrane</keyword>
<proteinExistence type="predicted"/>
<protein>
    <recommendedName>
        <fullName evidence="4">Sap-like sulfolipid-1-addressing protein</fullName>
    </recommendedName>
</protein>
<feature type="transmembrane region" description="Helical" evidence="1">
    <location>
        <begin position="187"/>
        <end position="205"/>
    </location>
</feature>
<dbReference type="Pfam" id="PF11139">
    <property type="entry name" value="SfLAP"/>
    <property type="match status" value="1"/>
</dbReference>